<feature type="compositionally biased region" description="Polar residues" evidence="1">
    <location>
        <begin position="66"/>
        <end position="84"/>
    </location>
</feature>
<feature type="compositionally biased region" description="Polar residues" evidence="1">
    <location>
        <begin position="290"/>
        <end position="308"/>
    </location>
</feature>
<keyword evidence="3" id="KW-1185">Reference proteome</keyword>
<feature type="compositionally biased region" description="Polar residues" evidence="1">
    <location>
        <begin position="174"/>
        <end position="189"/>
    </location>
</feature>
<feature type="compositionally biased region" description="Polar residues" evidence="1">
    <location>
        <begin position="378"/>
        <end position="397"/>
    </location>
</feature>
<feature type="compositionally biased region" description="Low complexity" evidence="1">
    <location>
        <begin position="398"/>
        <end position="421"/>
    </location>
</feature>
<accession>A0ABT7BV49</accession>
<evidence type="ECO:0000313" key="2">
    <source>
        <dbReference type="EMBL" id="MDJ1183071.1"/>
    </source>
</evidence>
<feature type="compositionally biased region" description="Polar residues" evidence="1">
    <location>
        <begin position="427"/>
        <end position="448"/>
    </location>
</feature>
<dbReference type="EMBL" id="JAQOSQ010000005">
    <property type="protein sequence ID" value="MDJ1183071.1"/>
    <property type="molecule type" value="Genomic_DNA"/>
</dbReference>
<feature type="compositionally biased region" description="Polar residues" evidence="1">
    <location>
        <begin position="339"/>
        <end position="355"/>
    </location>
</feature>
<dbReference type="Proteomes" id="UP001232992">
    <property type="component" value="Unassembled WGS sequence"/>
</dbReference>
<dbReference type="RefSeq" id="WP_283757724.1">
    <property type="nucleotide sequence ID" value="NZ_JAQOSQ010000005.1"/>
</dbReference>
<organism evidence="2 3">
    <name type="scientific">Roseofilum casamattae BLCC-M143</name>
    <dbReference type="NCBI Taxonomy" id="3022442"/>
    <lineage>
        <taxon>Bacteria</taxon>
        <taxon>Bacillati</taxon>
        <taxon>Cyanobacteriota</taxon>
        <taxon>Cyanophyceae</taxon>
        <taxon>Desertifilales</taxon>
        <taxon>Desertifilaceae</taxon>
        <taxon>Roseofilum</taxon>
        <taxon>Roseofilum casamattae</taxon>
    </lineage>
</organism>
<evidence type="ECO:0000313" key="3">
    <source>
        <dbReference type="Proteomes" id="UP001232992"/>
    </source>
</evidence>
<feature type="compositionally biased region" description="Basic and acidic residues" evidence="1">
    <location>
        <begin position="162"/>
        <end position="173"/>
    </location>
</feature>
<reference evidence="2 3" key="1">
    <citation type="submission" date="2023-01" db="EMBL/GenBank/DDBJ databases">
        <title>Novel diversity within Roseofilum (Cyanobacteria; Desertifilaceae) from marine benthic mats with descriptions of four novel species.</title>
        <authorList>
            <person name="Wang Y."/>
            <person name="Berthold D.E."/>
            <person name="Hu J."/>
            <person name="Lefler F.W."/>
            <person name="Laughinghouse H.D. IV."/>
        </authorList>
    </citation>
    <scope>NUCLEOTIDE SEQUENCE [LARGE SCALE GENOMIC DNA]</scope>
    <source>
        <strain evidence="2 3">BLCC-M143</strain>
    </source>
</reference>
<feature type="compositionally biased region" description="Basic and acidic residues" evidence="1">
    <location>
        <begin position="206"/>
        <end position="222"/>
    </location>
</feature>
<sequence length="606" mass="66205">MTEELQRDGLPENPLSQHVPLRWHQPLGQTFISPKAIAPLGARKISFLGAPMVQGILNPNELEFRGSQSSPLGQSEPLSPNIQLSAEMPDIRDELSNTESARSPSPDRSMQLGDREPQFSSQSDRLQAKVDNRTSSSNPSSSREIQPEIPSEQELNFSQDSESDRGSIQREIDSYSSTDLIGDPSSVQRVESDQIDPPKSSTNFDASKEPKSENNYDWERFSNYDTSSQPDIQSKKETRPTAQAGKKISNKPGLFRSILNTISSVSKSISSSPTDIETKSVEANLEQPKVESTGSTSIQSQDRSNQIAKKTEESSSSESDRAPHSTKKINQDIHLPHPSTLQNKQKNTIHQSPQPLTHIRPLNSSPISLSRLTKNQKIKVQNTIQPQKNKTINNDTPESWSSIEELIGESGSSNISEPINSKYMLQRASQNPTKISSSVGETNPQPNLQREELSPSAGAETGATRTQPNLQREELSPSAGAETGATRTQPNLQRGFLSNSREIPPSTTAETGETNLQREELSPSAGAETGETRTQPNLQREELSPSAGAETGATNPQPNLQREELSPSAGAETGETNPQPNLQREELSPSAGAETGETHPQPNLQR</sequence>
<feature type="non-terminal residue" evidence="2">
    <location>
        <position position="606"/>
    </location>
</feature>
<comment type="caution">
    <text evidence="2">The sequence shown here is derived from an EMBL/GenBank/DDBJ whole genome shotgun (WGS) entry which is preliminary data.</text>
</comment>
<evidence type="ECO:0000256" key="1">
    <source>
        <dbReference type="SAM" id="MobiDB-lite"/>
    </source>
</evidence>
<gene>
    <name evidence="2" type="ORF">PMH09_07680</name>
</gene>
<feature type="compositionally biased region" description="Polar residues" evidence="1">
    <location>
        <begin position="485"/>
        <end position="515"/>
    </location>
</feature>
<feature type="compositionally biased region" description="Polar residues" evidence="1">
    <location>
        <begin position="223"/>
        <end position="232"/>
    </location>
</feature>
<feature type="region of interest" description="Disordered" evidence="1">
    <location>
        <begin position="63"/>
        <end position="364"/>
    </location>
</feature>
<protein>
    <submittedName>
        <fullName evidence="2">Uncharacterized protein</fullName>
    </submittedName>
</protein>
<proteinExistence type="predicted"/>
<feature type="compositionally biased region" description="Low complexity" evidence="1">
    <location>
        <begin position="262"/>
        <end position="272"/>
    </location>
</feature>
<feature type="region of interest" description="Disordered" evidence="1">
    <location>
        <begin position="378"/>
        <end position="606"/>
    </location>
</feature>
<feature type="compositionally biased region" description="Polar residues" evidence="1">
    <location>
        <begin position="97"/>
        <end position="108"/>
    </location>
</feature>
<name>A0ABT7BV49_9CYAN</name>
<feature type="compositionally biased region" description="Basic and acidic residues" evidence="1">
    <location>
        <begin position="309"/>
        <end position="335"/>
    </location>
</feature>